<keyword evidence="2" id="KW-1185">Reference proteome</keyword>
<accession>A0A6A6F5U3</accession>
<evidence type="ECO:0000313" key="1">
    <source>
        <dbReference type="EMBL" id="KAF2209126.1"/>
    </source>
</evidence>
<dbReference type="EMBL" id="ML992688">
    <property type="protein sequence ID" value="KAF2209126.1"/>
    <property type="molecule type" value="Genomic_DNA"/>
</dbReference>
<name>A0A6A6F5U3_9PEZI</name>
<gene>
    <name evidence="1" type="ORF">CERZMDRAFT_87106</name>
</gene>
<dbReference type="Proteomes" id="UP000799539">
    <property type="component" value="Unassembled WGS sequence"/>
</dbReference>
<organism evidence="1 2">
    <name type="scientific">Cercospora zeae-maydis SCOH1-5</name>
    <dbReference type="NCBI Taxonomy" id="717836"/>
    <lineage>
        <taxon>Eukaryota</taxon>
        <taxon>Fungi</taxon>
        <taxon>Dikarya</taxon>
        <taxon>Ascomycota</taxon>
        <taxon>Pezizomycotina</taxon>
        <taxon>Dothideomycetes</taxon>
        <taxon>Dothideomycetidae</taxon>
        <taxon>Mycosphaerellales</taxon>
        <taxon>Mycosphaerellaceae</taxon>
        <taxon>Cercospora</taxon>
    </lineage>
</organism>
<proteinExistence type="predicted"/>
<dbReference type="AlphaFoldDB" id="A0A6A6F5U3"/>
<protein>
    <submittedName>
        <fullName evidence="1">Uncharacterized protein</fullName>
    </submittedName>
</protein>
<evidence type="ECO:0000313" key="2">
    <source>
        <dbReference type="Proteomes" id="UP000799539"/>
    </source>
</evidence>
<sequence>MATPPISRTLPITSRTRVEDVMVIARFNDLGWKRFLHLSLEQVKQKIAELEHVEIGEAVVGSCPRSEARSLMSEQWSTVWWLGLYATPAGGLSDRCTIPSLDTRCPELLSQRPLLVENFFELSTTHPEKPAICIRGHGVLLEQQVGRLRRMFSPAVRMRTEQGQLIGLCHAS</sequence>
<reference evidence="1" key="1">
    <citation type="journal article" date="2020" name="Stud. Mycol.">
        <title>101 Dothideomycetes genomes: a test case for predicting lifestyles and emergence of pathogens.</title>
        <authorList>
            <person name="Haridas S."/>
            <person name="Albert R."/>
            <person name="Binder M."/>
            <person name="Bloem J."/>
            <person name="Labutti K."/>
            <person name="Salamov A."/>
            <person name="Andreopoulos B."/>
            <person name="Baker S."/>
            <person name="Barry K."/>
            <person name="Bills G."/>
            <person name="Bluhm B."/>
            <person name="Cannon C."/>
            <person name="Castanera R."/>
            <person name="Culley D."/>
            <person name="Daum C."/>
            <person name="Ezra D."/>
            <person name="Gonzalez J."/>
            <person name="Henrissat B."/>
            <person name="Kuo A."/>
            <person name="Liang C."/>
            <person name="Lipzen A."/>
            <person name="Lutzoni F."/>
            <person name="Magnuson J."/>
            <person name="Mondo S."/>
            <person name="Nolan M."/>
            <person name="Ohm R."/>
            <person name="Pangilinan J."/>
            <person name="Park H.-J."/>
            <person name="Ramirez L."/>
            <person name="Alfaro M."/>
            <person name="Sun H."/>
            <person name="Tritt A."/>
            <person name="Yoshinaga Y."/>
            <person name="Zwiers L.-H."/>
            <person name="Turgeon B."/>
            <person name="Goodwin S."/>
            <person name="Spatafora J."/>
            <person name="Crous P."/>
            <person name="Grigoriev I."/>
        </authorList>
    </citation>
    <scope>NUCLEOTIDE SEQUENCE</scope>
    <source>
        <strain evidence="1">SCOH1-5</strain>
    </source>
</reference>